<feature type="transmembrane region" description="Helical" evidence="6">
    <location>
        <begin position="420"/>
        <end position="441"/>
    </location>
</feature>
<feature type="transmembrane region" description="Helical" evidence="6">
    <location>
        <begin position="125"/>
        <end position="143"/>
    </location>
</feature>
<feature type="transmembrane region" description="Helical" evidence="6">
    <location>
        <begin position="447"/>
        <end position="470"/>
    </location>
</feature>
<dbReference type="Pfam" id="PF13520">
    <property type="entry name" value="AA_permease_2"/>
    <property type="match status" value="1"/>
</dbReference>
<reference evidence="7" key="1">
    <citation type="submission" date="2020-12" db="EMBL/GenBank/DDBJ databases">
        <title>Metabolic potential, ecology and presence of endohyphal bacteria is reflected in genomic diversity of Mucoromycotina.</title>
        <authorList>
            <person name="Muszewska A."/>
            <person name="Okrasinska A."/>
            <person name="Steczkiewicz K."/>
            <person name="Drgas O."/>
            <person name="Orlowska M."/>
            <person name="Perlinska-Lenart U."/>
            <person name="Aleksandrzak-Piekarczyk T."/>
            <person name="Szatraj K."/>
            <person name="Zielenkiewicz U."/>
            <person name="Pilsyk S."/>
            <person name="Malc E."/>
            <person name="Mieczkowski P."/>
            <person name="Kruszewska J.S."/>
            <person name="Biernat P."/>
            <person name="Pawlowska J."/>
        </authorList>
    </citation>
    <scope>NUCLEOTIDE SEQUENCE</scope>
    <source>
        <strain evidence="7">WA0000051536</strain>
    </source>
</reference>
<evidence type="ECO:0000256" key="3">
    <source>
        <dbReference type="ARBA" id="ARBA00022989"/>
    </source>
</evidence>
<evidence type="ECO:0000256" key="1">
    <source>
        <dbReference type="ARBA" id="ARBA00004141"/>
    </source>
</evidence>
<evidence type="ECO:0000256" key="2">
    <source>
        <dbReference type="ARBA" id="ARBA00022692"/>
    </source>
</evidence>
<feature type="compositionally biased region" description="Basic and acidic residues" evidence="5">
    <location>
        <begin position="1"/>
        <end position="15"/>
    </location>
</feature>
<dbReference type="GO" id="GO:0015179">
    <property type="term" value="F:L-amino acid transmembrane transporter activity"/>
    <property type="evidence" value="ECO:0007669"/>
    <property type="project" value="TreeGrafter"/>
</dbReference>
<dbReference type="PANTHER" id="PTHR11785">
    <property type="entry name" value="AMINO ACID TRANSPORTER"/>
    <property type="match status" value="1"/>
</dbReference>
<feature type="transmembrane region" description="Helical" evidence="6">
    <location>
        <begin position="72"/>
        <end position="93"/>
    </location>
</feature>
<dbReference type="InterPro" id="IPR002293">
    <property type="entry name" value="AA/rel_permease1"/>
</dbReference>
<evidence type="ECO:0000256" key="4">
    <source>
        <dbReference type="ARBA" id="ARBA00023136"/>
    </source>
</evidence>
<protein>
    <recommendedName>
        <fullName evidence="9">Amino acid transporter</fullName>
    </recommendedName>
</protein>
<evidence type="ECO:0000256" key="5">
    <source>
        <dbReference type="SAM" id="MobiDB-lite"/>
    </source>
</evidence>
<organism evidence="7 8">
    <name type="scientific">Umbelopsis vinacea</name>
    <dbReference type="NCBI Taxonomy" id="44442"/>
    <lineage>
        <taxon>Eukaryota</taxon>
        <taxon>Fungi</taxon>
        <taxon>Fungi incertae sedis</taxon>
        <taxon>Mucoromycota</taxon>
        <taxon>Mucoromycotina</taxon>
        <taxon>Umbelopsidomycetes</taxon>
        <taxon>Umbelopsidales</taxon>
        <taxon>Umbelopsidaceae</taxon>
        <taxon>Umbelopsis</taxon>
    </lineage>
</organism>
<feature type="transmembrane region" description="Helical" evidence="6">
    <location>
        <begin position="40"/>
        <end position="60"/>
    </location>
</feature>
<evidence type="ECO:0000313" key="7">
    <source>
        <dbReference type="EMBL" id="KAG2180683.1"/>
    </source>
</evidence>
<dbReference type="AlphaFoldDB" id="A0A8H7UI43"/>
<dbReference type="PANTHER" id="PTHR11785:SF512">
    <property type="entry name" value="SOBREMESA, ISOFORM B"/>
    <property type="match status" value="1"/>
</dbReference>
<dbReference type="EMBL" id="JAEPRA010000009">
    <property type="protein sequence ID" value="KAG2180683.1"/>
    <property type="molecule type" value="Genomic_DNA"/>
</dbReference>
<accession>A0A8H7UI43</accession>
<evidence type="ECO:0008006" key="9">
    <source>
        <dbReference type="Google" id="ProtNLM"/>
    </source>
</evidence>
<gene>
    <name evidence="7" type="ORF">INT44_003690</name>
</gene>
<feature type="transmembrane region" description="Helical" evidence="6">
    <location>
        <begin position="361"/>
        <end position="383"/>
    </location>
</feature>
<dbReference type="OrthoDB" id="5982228at2759"/>
<evidence type="ECO:0000256" key="6">
    <source>
        <dbReference type="SAM" id="Phobius"/>
    </source>
</evidence>
<keyword evidence="4 6" id="KW-0472">Membrane</keyword>
<feature type="transmembrane region" description="Helical" evidence="6">
    <location>
        <begin position="263"/>
        <end position="285"/>
    </location>
</feature>
<feature type="transmembrane region" description="Helical" evidence="6">
    <location>
        <begin position="305"/>
        <end position="325"/>
    </location>
</feature>
<dbReference type="InterPro" id="IPR050598">
    <property type="entry name" value="AminoAcid_Transporter"/>
</dbReference>
<feature type="region of interest" description="Disordered" evidence="5">
    <location>
        <begin position="1"/>
        <end position="32"/>
    </location>
</feature>
<evidence type="ECO:0000313" key="8">
    <source>
        <dbReference type="Proteomes" id="UP000612746"/>
    </source>
</evidence>
<feature type="transmembrane region" description="Helical" evidence="6">
    <location>
        <begin position="155"/>
        <end position="175"/>
    </location>
</feature>
<feature type="transmembrane region" description="Helical" evidence="6">
    <location>
        <begin position="225"/>
        <end position="242"/>
    </location>
</feature>
<dbReference type="Proteomes" id="UP000612746">
    <property type="component" value="Unassembled WGS sequence"/>
</dbReference>
<dbReference type="Gene3D" id="1.20.1740.10">
    <property type="entry name" value="Amino acid/polyamine transporter I"/>
    <property type="match status" value="1"/>
</dbReference>
<feature type="transmembrane region" description="Helical" evidence="6">
    <location>
        <begin position="187"/>
        <end position="205"/>
    </location>
</feature>
<keyword evidence="2 6" id="KW-0812">Transmembrane</keyword>
<comment type="caution">
    <text evidence="7">The sequence shown here is derived from an EMBL/GenBank/DDBJ whole genome shotgun (WGS) entry which is preliminary data.</text>
</comment>
<keyword evidence="3 6" id="KW-1133">Transmembrane helix</keyword>
<proteinExistence type="predicted"/>
<sequence>MTDTEHKVADHKSDVESSAANSITENEAVSSSDDPIGHHIGLFGAVMLIVGRVVGSGIFASPGPLFAQVNSVGMALVLWTVTGMITAVGALAYAELATAFPASGGEYIYLLIMIFGQLPDYTRYNLFTLVFRYLLYLAYYHPGMAADKIPTPPNYAVKLVAVACIWAVAIFNMVSRSSGNYVQNVTAVAKFIGLFIICIVGIVWLAKGTYLFHFQNAFEGSSTTFWPYGTGIYLALFSYNGWNNATYSTGELRNPHRNIPLAVTISTISVTFIYVLTNVAYFATLPLDIIKTSSVTALNVGVNTMGPPGAYILTIFVMFSTFGTVNGNMFSASRVLLATAQNGILLPKFLAYVHPTRKTPIVALFVIAVITSALTAPGDFTFLSKMVTLVQWIFYCAAVVGLCYMRIFHSERLEKRAIKVPLPLLLLFVVVAAFLVIAPFIGAGNGYIQYVIVVVVVALAFPIWVVRVLFGINGGGGKDGVLAMEESQKHED</sequence>
<feature type="compositionally biased region" description="Polar residues" evidence="5">
    <location>
        <begin position="16"/>
        <end position="32"/>
    </location>
</feature>
<name>A0A8H7UI43_9FUNG</name>
<keyword evidence="8" id="KW-1185">Reference proteome</keyword>
<comment type="subcellular location">
    <subcellularLocation>
        <location evidence="1">Membrane</location>
        <topology evidence="1">Multi-pass membrane protein</topology>
    </subcellularLocation>
</comment>
<dbReference type="PIRSF" id="PIRSF006060">
    <property type="entry name" value="AA_transporter"/>
    <property type="match status" value="1"/>
</dbReference>
<feature type="transmembrane region" description="Helical" evidence="6">
    <location>
        <begin position="99"/>
        <end position="118"/>
    </location>
</feature>
<feature type="transmembrane region" description="Helical" evidence="6">
    <location>
        <begin position="389"/>
        <end position="408"/>
    </location>
</feature>
<dbReference type="GO" id="GO:0016020">
    <property type="term" value="C:membrane"/>
    <property type="evidence" value="ECO:0007669"/>
    <property type="project" value="UniProtKB-SubCell"/>
</dbReference>